<dbReference type="FunFam" id="2.60.40.10:FF:000129">
    <property type="entry name" value="CLUMA_CG018772, isoform A"/>
    <property type="match status" value="1"/>
</dbReference>
<feature type="domain" description="Ig-like" evidence="3">
    <location>
        <begin position="358"/>
        <end position="450"/>
    </location>
</feature>
<keyword evidence="2" id="KW-0812">Transmembrane</keyword>
<protein>
    <submittedName>
        <fullName evidence="5">Neurotrimin</fullName>
    </submittedName>
</protein>
<name>A0A0A1WVG4_ZEUCU</name>
<evidence type="ECO:0000313" key="5">
    <source>
        <dbReference type="EMBL" id="JAD02520.1"/>
    </source>
</evidence>
<dbReference type="InterPro" id="IPR007110">
    <property type="entry name" value="Ig-like_dom"/>
</dbReference>
<dbReference type="SMART" id="SM00408">
    <property type="entry name" value="IGc2"/>
    <property type="match status" value="2"/>
</dbReference>
<keyword evidence="2" id="KW-0472">Membrane</keyword>
<dbReference type="CDD" id="cd00096">
    <property type="entry name" value="Ig"/>
    <property type="match status" value="1"/>
</dbReference>
<gene>
    <name evidence="5" type="primary">NTM_1</name>
    <name evidence="4" type="synonym">NTM_0</name>
    <name evidence="5" type="ORF">g.21982</name>
    <name evidence="4" type="ORF">g.21985</name>
</gene>
<dbReference type="GO" id="GO:0032589">
    <property type="term" value="C:neuron projection membrane"/>
    <property type="evidence" value="ECO:0007669"/>
    <property type="project" value="TreeGrafter"/>
</dbReference>
<feature type="region of interest" description="Disordered" evidence="1">
    <location>
        <begin position="129"/>
        <end position="174"/>
    </location>
</feature>
<dbReference type="InterPro" id="IPR003599">
    <property type="entry name" value="Ig_sub"/>
</dbReference>
<feature type="domain" description="Ig-like" evidence="3">
    <location>
        <begin position="251"/>
        <end position="342"/>
    </location>
</feature>
<dbReference type="FunFam" id="2.60.40.10:FF:000533">
    <property type="entry name" value="Uncharacterized protein, isoform A"/>
    <property type="match status" value="1"/>
</dbReference>
<dbReference type="InterPro" id="IPR013106">
    <property type="entry name" value="Ig_V-set"/>
</dbReference>
<dbReference type="EMBL" id="GBXI01015453">
    <property type="protein sequence ID" value="JAC98838.1"/>
    <property type="molecule type" value="Transcribed_RNA"/>
</dbReference>
<reference evidence="5" key="2">
    <citation type="journal article" date="2015" name="Gigascience">
        <title>Reconstructing a comprehensive transcriptome assembly of a white-pupal translocated strain of the pest fruit fly Bactrocera cucurbitae.</title>
        <authorList>
            <person name="Sim S.B."/>
            <person name="Calla B."/>
            <person name="Hall B."/>
            <person name="DeRego T."/>
            <person name="Geib S.M."/>
        </authorList>
    </citation>
    <scope>NUCLEOTIDE SEQUENCE</scope>
</reference>
<dbReference type="SUPFAM" id="SSF48726">
    <property type="entry name" value="Immunoglobulin"/>
    <property type="match status" value="2"/>
</dbReference>
<feature type="transmembrane region" description="Helical" evidence="2">
    <location>
        <begin position="477"/>
        <end position="496"/>
    </location>
</feature>
<feature type="transmembrane region" description="Helical" evidence="2">
    <location>
        <begin position="88"/>
        <end position="118"/>
    </location>
</feature>
<proteinExistence type="predicted"/>
<evidence type="ECO:0000259" key="3">
    <source>
        <dbReference type="PROSITE" id="PS50835"/>
    </source>
</evidence>
<dbReference type="Pfam" id="PF13927">
    <property type="entry name" value="Ig_3"/>
    <property type="match status" value="1"/>
</dbReference>
<dbReference type="AlphaFoldDB" id="A0A0A1WVG4"/>
<dbReference type="PANTHER" id="PTHR23279">
    <property type="entry name" value="DEFECTIVE PROBOSCIS EXTENSION RESPONSE DPR -RELATED"/>
    <property type="match status" value="1"/>
</dbReference>
<dbReference type="InterPro" id="IPR036179">
    <property type="entry name" value="Ig-like_dom_sf"/>
</dbReference>
<organism evidence="5">
    <name type="scientific">Zeugodacus cucurbitae</name>
    <name type="common">Melon fruit fly</name>
    <name type="synonym">Bactrocera cucurbitae</name>
    <dbReference type="NCBI Taxonomy" id="28588"/>
    <lineage>
        <taxon>Eukaryota</taxon>
        <taxon>Metazoa</taxon>
        <taxon>Ecdysozoa</taxon>
        <taxon>Arthropoda</taxon>
        <taxon>Hexapoda</taxon>
        <taxon>Insecta</taxon>
        <taxon>Pterygota</taxon>
        <taxon>Neoptera</taxon>
        <taxon>Endopterygota</taxon>
        <taxon>Diptera</taxon>
        <taxon>Brachycera</taxon>
        <taxon>Muscomorpha</taxon>
        <taxon>Tephritoidea</taxon>
        <taxon>Tephritidae</taxon>
        <taxon>Zeugodacus</taxon>
        <taxon>Zeugodacus</taxon>
    </lineage>
</organism>
<dbReference type="GO" id="GO:0050808">
    <property type="term" value="P:synapse organization"/>
    <property type="evidence" value="ECO:0007669"/>
    <property type="project" value="TreeGrafter"/>
</dbReference>
<evidence type="ECO:0000256" key="1">
    <source>
        <dbReference type="SAM" id="MobiDB-lite"/>
    </source>
</evidence>
<dbReference type="EMBL" id="GBXI01011772">
    <property type="protein sequence ID" value="JAD02520.1"/>
    <property type="molecule type" value="Transcribed_RNA"/>
</dbReference>
<evidence type="ECO:0000256" key="2">
    <source>
        <dbReference type="SAM" id="Phobius"/>
    </source>
</evidence>
<reference evidence="5" key="1">
    <citation type="submission" date="2014-11" db="EMBL/GenBank/DDBJ databases">
        <authorList>
            <person name="Geib S."/>
        </authorList>
    </citation>
    <scope>NUCLEOTIDE SEQUENCE</scope>
</reference>
<dbReference type="PANTHER" id="PTHR23279:SF36">
    <property type="entry name" value="DEFECTIVE PROBOSCIS EXTENSION RESPONSE 9, ISOFORM A"/>
    <property type="match status" value="1"/>
</dbReference>
<accession>A0A0A1WVG4</accession>
<dbReference type="InterPro" id="IPR003598">
    <property type="entry name" value="Ig_sub2"/>
</dbReference>
<dbReference type="Pfam" id="PF07686">
    <property type="entry name" value="V-set"/>
    <property type="match status" value="1"/>
</dbReference>
<sequence>MSSTVPKLHKSQHNQQFHRRVFGKLLNDKGYSRQNLMELTLHEKSGTCTIYKYGRGLQKWNCASRTSGDRIVSSLDKSMLLRPKRRLIFWRLGVNYSIMTDSIHTIILLFAVIMTVVISENTVLASQRDSVKQKNSNNLSSNLPTGSVTDTNSNFDSINEGNTIRSKDNASSGNPSINVSLAAADIRNKASYATLSPISSSTTLVTVGISTTVSNSLYNGSVQKNTTTYYSGPSIVNRNVIEVTEDTRNGPYFDKAASKNITALLGKTAYLNCRVKNLGNKTMLLQVSWVRHRDIHLLTVGRYTYTSDQRFRAIHQPQTEDWILQIKYPQHRDSGIYECQVSTTPHMSHYIHLNVVEPSTEIIGAPDLYIESGSTINLTCVILNSPEPPAYIFWNHNNAIINYDSPRGGVSVVTNKGETTTSFLLIKSARPSDSGHYQCNPSNAKPKSVTVHVLNGEFPAAMQRAGPVYLRMSQSRYLLVYMSMYLCTLVYVKWYMQTLAAVGIKMAGI</sequence>
<dbReference type="PROSITE" id="PS50835">
    <property type="entry name" value="IG_LIKE"/>
    <property type="match status" value="2"/>
</dbReference>
<keyword evidence="2" id="KW-1133">Transmembrane helix</keyword>
<dbReference type="InterPro" id="IPR013783">
    <property type="entry name" value="Ig-like_fold"/>
</dbReference>
<dbReference type="SMART" id="SM00409">
    <property type="entry name" value="IG"/>
    <property type="match status" value="2"/>
</dbReference>
<dbReference type="InterPro" id="IPR037448">
    <property type="entry name" value="Zig-8"/>
</dbReference>
<feature type="compositionally biased region" description="Polar residues" evidence="1">
    <location>
        <begin position="144"/>
        <end position="174"/>
    </location>
</feature>
<dbReference type="Gene3D" id="2.60.40.10">
    <property type="entry name" value="Immunoglobulins"/>
    <property type="match status" value="2"/>
</dbReference>
<evidence type="ECO:0000313" key="4">
    <source>
        <dbReference type="EMBL" id="JAC98838.1"/>
    </source>
</evidence>